<dbReference type="Pfam" id="PF12697">
    <property type="entry name" value="Abhydrolase_6"/>
    <property type="match status" value="1"/>
</dbReference>
<gene>
    <name evidence="2" type="ORF">GCM10010970_27540</name>
</gene>
<dbReference type="PANTHER" id="PTHR43194:SF5">
    <property type="entry name" value="PIMELOYL-[ACYL-CARRIER PROTEIN] METHYL ESTER ESTERASE"/>
    <property type="match status" value="1"/>
</dbReference>
<dbReference type="InterPro" id="IPR050228">
    <property type="entry name" value="Carboxylesterase_BioH"/>
</dbReference>
<proteinExistence type="predicted"/>
<dbReference type="PANTHER" id="PTHR43194">
    <property type="entry name" value="HYDROLASE ALPHA/BETA FOLD FAMILY"/>
    <property type="match status" value="1"/>
</dbReference>
<dbReference type="Proteomes" id="UP000637267">
    <property type="component" value="Unassembled WGS sequence"/>
</dbReference>
<evidence type="ECO:0000313" key="2">
    <source>
        <dbReference type="EMBL" id="GGP22754.1"/>
    </source>
</evidence>
<dbReference type="GO" id="GO:0016787">
    <property type="term" value="F:hydrolase activity"/>
    <property type="evidence" value="ECO:0007669"/>
    <property type="project" value="UniProtKB-KW"/>
</dbReference>
<evidence type="ECO:0000259" key="1">
    <source>
        <dbReference type="Pfam" id="PF12697"/>
    </source>
</evidence>
<sequence length="259" mass="28602">MAPDDTPGAGPWVLLRGLGREARHWGDFPWELASALGGVPVHTPDLPGNGRWWQERSGVSIKAQREHVRAQLAALLEQGPVNVLALSLGGMVALDWASHQPDEIERLVLVNTSLAGIAPFWRRLRWQRYPALLRLLWPSLVRREQGILALTSNLPERRATALPHWLAWQRDAPVSATNLLRQLLAAARFQPPALWPGCPTLVVTSAQDQLVDPFCSAQLARAAGWPLQINGHAGHDLPLDDPHWLAHTVAQWQAALLQG</sequence>
<name>A0ABQ2PC10_9NEIS</name>
<dbReference type="RefSeq" id="WP_188704930.1">
    <property type="nucleotide sequence ID" value="NZ_BMLX01000003.1"/>
</dbReference>
<feature type="domain" description="AB hydrolase-1" evidence="1">
    <location>
        <begin position="13"/>
        <end position="247"/>
    </location>
</feature>
<dbReference type="InterPro" id="IPR029058">
    <property type="entry name" value="AB_hydrolase_fold"/>
</dbReference>
<dbReference type="EMBL" id="BMLX01000003">
    <property type="protein sequence ID" value="GGP22754.1"/>
    <property type="molecule type" value="Genomic_DNA"/>
</dbReference>
<comment type="caution">
    <text evidence="2">The sequence shown here is derived from an EMBL/GenBank/DDBJ whole genome shotgun (WGS) entry which is preliminary data.</text>
</comment>
<protein>
    <submittedName>
        <fullName evidence="2">Alpha/beta hydrolase</fullName>
    </submittedName>
</protein>
<evidence type="ECO:0000313" key="3">
    <source>
        <dbReference type="Proteomes" id="UP000637267"/>
    </source>
</evidence>
<organism evidence="2 3">
    <name type="scientific">Silvimonas iriomotensis</name>
    <dbReference type="NCBI Taxonomy" id="449662"/>
    <lineage>
        <taxon>Bacteria</taxon>
        <taxon>Pseudomonadati</taxon>
        <taxon>Pseudomonadota</taxon>
        <taxon>Betaproteobacteria</taxon>
        <taxon>Neisseriales</taxon>
        <taxon>Chitinibacteraceae</taxon>
        <taxon>Silvimonas</taxon>
    </lineage>
</organism>
<reference evidence="3" key="1">
    <citation type="journal article" date="2019" name="Int. J. Syst. Evol. Microbiol.">
        <title>The Global Catalogue of Microorganisms (GCM) 10K type strain sequencing project: providing services to taxonomists for standard genome sequencing and annotation.</title>
        <authorList>
            <consortium name="The Broad Institute Genomics Platform"/>
            <consortium name="The Broad Institute Genome Sequencing Center for Infectious Disease"/>
            <person name="Wu L."/>
            <person name="Ma J."/>
        </authorList>
    </citation>
    <scope>NUCLEOTIDE SEQUENCE [LARGE SCALE GENOMIC DNA]</scope>
    <source>
        <strain evidence="3">CGMCC 1.8859</strain>
    </source>
</reference>
<dbReference type="Gene3D" id="3.40.50.1820">
    <property type="entry name" value="alpha/beta hydrolase"/>
    <property type="match status" value="1"/>
</dbReference>
<accession>A0ABQ2PC10</accession>
<dbReference type="SUPFAM" id="SSF53474">
    <property type="entry name" value="alpha/beta-Hydrolases"/>
    <property type="match status" value="1"/>
</dbReference>
<dbReference type="InterPro" id="IPR000073">
    <property type="entry name" value="AB_hydrolase_1"/>
</dbReference>
<keyword evidence="3" id="KW-1185">Reference proteome</keyword>
<keyword evidence="2" id="KW-0378">Hydrolase</keyword>